<feature type="compositionally biased region" description="Low complexity" evidence="1">
    <location>
        <begin position="199"/>
        <end position="214"/>
    </location>
</feature>
<feature type="compositionally biased region" description="Low complexity" evidence="1">
    <location>
        <begin position="1230"/>
        <end position="1239"/>
    </location>
</feature>
<feature type="compositionally biased region" description="Basic and acidic residues" evidence="1">
    <location>
        <begin position="238"/>
        <end position="260"/>
    </location>
</feature>
<comment type="caution">
    <text evidence="2">The sequence shown here is derived from an EMBL/GenBank/DDBJ whole genome shotgun (WGS) entry which is preliminary data.</text>
</comment>
<evidence type="ECO:0000313" key="2">
    <source>
        <dbReference type="EMBL" id="KAJ8913523.1"/>
    </source>
</evidence>
<feature type="region of interest" description="Disordered" evidence="1">
    <location>
        <begin position="1"/>
        <end position="34"/>
    </location>
</feature>
<name>A0AAV8VH28_9CUCU</name>
<dbReference type="AlphaFoldDB" id="A0AAV8VH28"/>
<dbReference type="EMBL" id="JANEYG010000092">
    <property type="protein sequence ID" value="KAJ8913523.1"/>
    <property type="molecule type" value="Genomic_DNA"/>
</dbReference>
<evidence type="ECO:0000256" key="1">
    <source>
        <dbReference type="SAM" id="MobiDB-lite"/>
    </source>
</evidence>
<reference evidence="2 3" key="1">
    <citation type="journal article" date="2023" name="Insect Mol. Biol.">
        <title>Genome sequencing provides insights into the evolution of gene families encoding plant cell wall-degrading enzymes in longhorned beetles.</title>
        <authorList>
            <person name="Shin N.R."/>
            <person name="Okamura Y."/>
            <person name="Kirsch R."/>
            <person name="Pauchet Y."/>
        </authorList>
    </citation>
    <scope>NUCLEOTIDE SEQUENCE [LARGE SCALE GENOMIC DNA]</scope>
    <source>
        <strain evidence="2">EAD_L_NR</strain>
    </source>
</reference>
<accession>A0AAV8VH28</accession>
<organism evidence="2 3">
    <name type="scientific">Exocentrus adspersus</name>
    <dbReference type="NCBI Taxonomy" id="1586481"/>
    <lineage>
        <taxon>Eukaryota</taxon>
        <taxon>Metazoa</taxon>
        <taxon>Ecdysozoa</taxon>
        <taxon>Arthropoda</taxon>
        <taxon>Hexapoda</taxon>
        <taxon>Insecta</taxon>
        <taxon>Pterygota</taxon>
        <taxon>Neoptera</taxon>
        <taxon>Endopterygota</taxon>
        <taxon>Coleoptera</taxon>
        <taxon>Polyphaga</taxon>
        <taxon>Cucujiformia</taxon>
        <taxon>Chrysomeloidea</taxon>
        <taxon>Cerambycidae</taxon>
        <taxon>Lamiinae</taxon>
        <taxon>Acanthocinini</taxon>
        <taxon>Exocentrus</taxon>
    </lineage>
</organism>
<feature type="region of interest" description="Disordered" evidence="1">
    <location>
        <begin position="1030"/>
        <end position="1059"/>
    </location>
</feature>
<feature type="region of interest" description="Disordered" evidence="1">
    <location>
        <begin position="1222"/>
        <end position="1250"/>
    </location>
</feature>
<protein>
    <submittedName>
        <fullName evidence="2">Uncharacterized protein</fullName>
    </submittedName>
</protein>
<feature type="compositionally biased region" description="Basic residues" evidence="1">
    <location>
        <begin position="1240"/>
        <end position="1250"/>
    </location>
</feature>
<keyword evidence="3" id="KW-1185">Reference proteome</keyword>
<gene>
    <name evidence="2" type="ORF">NQ315_017074</name>
</gene>
<feature type="region of interest" description="Disordered" evidence="1">
    <location>
        <begin position="189"/>
        <end position="214"/>
    </location>
</feature>
<sequence length="1250" mass="129350">MLNSSKISDSPRRNSINLYSNANDTTNGISKSSFMQPKITSTPLIKRDSIFATPPKQKLLSPRRYSLSDIATPPRPDRQDFQSIHPIGPLLASTRYNVNVSTYEDAKSPGLASRIVQYNEEAERQREYASPPTHQAKYGSPGLFPVVHLFKKKLPTLEQKPRRVTIRIASPDYSRHHSHAYNRKLLEGIVKPGTVPNRTSRFSPSSQPGSSTRSVLDALKEISRKRIHANEDYDVNEDSGKRLRMMDNVDSNKRARDNTSLDKSLSPSKPTSKRVCMYDEYAASCSSTDYSSKKVEQSEPKRKSISISTLTENPKEAKQVKLINAETQTVNAEVAQESDATVDESSIDQIKAVASEESVKKKDIPLKIFDDAPLERIRKNRLATLMGSLTGKEPVLLPKPDYATMLNSPVEEPDTLATEVLKSTEKPLVSILSSPNKPSPTKSNKHVHFSVPESTSSQTNLSSASIVSFPSVVSISSVSIPAPASSNSDVRITLEVPSKVTPETPAPPSSAVGLVSSSNTVDALQTGSNSSSVTSIISKESSTTSLVGDSSKSQFTVPNFQFKPAATSAPVVAVASTAPLTFMVPTATSSTSSPPKMGGFKFDLSTPVTALSSAAVSTPPGFGFGSTLQPTKTISDTATTTALIPTTSGMVPKFSFGSKAITTTSNNTTTSTSALSKISSVNTPGSSALTVPSFKFSPSSTENKPASSAASSAGFSLGQTNAVTSTPTFGTNMPLTSVPTFSTSKPPVFSFGAPKTTSTSSTFGTTTSATFAFGTPSTTSSNFATSSTSFLNTSTSSPVTGFGGTASSTSGGFGVPSTSTNAGFASNPTSTFGSNKTVSPFSVSNSTAPVNSLPFGKSTTTQFRQVTSESAFGTPTTTLSFSTSNTFGAAATTTTTSSSVFGNAGTSSSMFKTGNFGAPSNNANIFGGTAINTQPSGFGMSAKATPLPFGTPAKTTTPSFGTNTAPTFNFGAKTTTSPSFGSTNAFGAVTTASTSFGSSTPTPAFGTSNSFSSGATSSFGKSTNAFATSAPQSFGGTTVTTNQQNSFGTTATPSFGATNTGFGAGDKTSVFGNPPNASPFTSTPFANATSTSTFPTSSVFGTSNAVSAFAKPQTTQNAFGTPNSNAFGTSNNFGTTQAPAPAFNSTNAQNAVFSFGATTTPKPPGVFSFGSNASNDIPKPSFNFTGGSGAPPAFGSAPAPPFGGAAPAPFGAAGIPQFNVPQTGTQGMFSIGSGSSSGKSRTHLKPKRRT</sequence>
<feature type="region of interest" description="Disordered" evidence="1">
    <location>
        <begin position="238"/>
        <end position="272"/>
    </location>
</feature>
<dbReference type="Proteomes" id="UP001159042">
    <property type="component" value="Unassembled WGS sequence"/>
</dbReference>
<feature type="compositionally biased region" description="Polar residues" evidence="1">
    <location>
        <begin position="261"/>
        <end position="270"/>
    </location>
</feature>
<evidence type="ECO:0000313" key="3">
    <source>
        <dbReference type="Proteomes" id="UP001159042"/>
    </source>
</evidence>
<proteinExistence type="predicted"/>